<gene>
    <name evidence="3" type="ORF">H4R18_003601</name>
</gene>
<name>A0A9W8H867_9FUNG</name>
<dbReference type="PROSITE" id="PS00028">
    <property type="entry name" value="ZINC_FINGER_C2H2_1"/>
    <property type="match status" value="1"/>
</dbReference>
<feature type="compositionally biased region" description="Basic and acidic residues" evidence="1">
    <location>
        <begin position="8"/>
        <end position="22"/>
    </location>
</feature>
<sequence>MGPYMNALERRTYPLPGDDHRPSPAGTGDGARQPPGAYCGVCRKKFGSEATLSAHLGSDRHRRAAAAAAQTQPPPQDKAPDEALGSLGRALRLAAKDPAVAAVVLWGVARDLAPHAQQRAGLRRALEGAQRCLRALEADAGLRGAQWPARRLLKTALDCDLALARLAADDGDAARAAGAYEAAVRRFLALDADALAALGRCASPAAMAARAAQVAAALPRKLARPDDVTQALDALDEAGGALLAPGAGPAAARRGLGARFLSRALALARARPDAALRALLHAAAAAAALGAAAFAADCAALVAAAHAAQPGARAHVAAAFAAALRAGDLVRAAGLARALCAAAPEPWARFLADLAARLAAADVAWLAAAARPAWDAAAAHPLAADPDEDRRIRGLVGALLAHLLAPYTWHSPCADKTQSS</sequence>
<evidence type="ECO:0000313" key="3">
    <source>
        <dbReference type="EMBL" id="KAJ2780153.1"/>
    </source>
</evidence>
<accession>A0A9W8H867</accession>
<reference evidence="3" key="1">
    <citation type="submission" date="2022-07" db="EMBL/GenBank/DDBJ databases">
        <title>Phylogenomic reconstructions and comparative analyses of Kickxellomycotina fungi.</title>
        <authorList>
            <person name="Reynolds N.K."/>
            <person name="Stajich J.E."/>
            <person name="Barry K."/>
            <person name="Grigoriev I.V."/>
            <person name="Crous P."/>
            <person name="Smith M.E."/>
        </authorList>
    </citation>
    <scope>NUCLEOTIDE SEQUENCE</scope>
    <source>
        <strain evidence="3">NBRC 105414</strain>
    </source>
</reference>
<dbReference type="InterPro" id="IPR013087">
    <property type="entry name" value="Znf_C2H2_type"/>
</dbReference>
<dbReference type="Pfam" id="PF12874">
    <property type="entry name" value="zf-met"/>
    <property type="match status" value="1"/>
</dbReference>
<dbReference type="SUPFAM" id="SSF57667">
    <property type="entry name" value="beta-beta-alpha zinc fingers"/>
    <property type="match status" value="1"/>
</dbReference>
<dbReference type="OrthoDB" id="5533806at2759"/>
<dbReference type="InterPro" id="IPR036236">
    <property type="entry name" value="Znf_C2H2_sf"/>
</dbReference>
<keyword evidence="4" id="KW-1185">Reference proteome</keyword>
<feature type="domain" description="C2H2-type" evidence="2">
    <location>
        <begin position="39"/>
        <end position="61"/>
    </location>
</feature>
<evidence type="ECO:0000313" key="4">
    <source>
        <dbReference type="Proteomes" id="UP001140217"/>
    </source>
</evidence>
<dbReference type="Proteomes" id="UP001140217">
    <property type="component" value="Unassembled WGS sequence"/>
</dbReference>
<feature type="region of interest" description="Disordered" evidence="1">
    <location>
        <begin position="53"/>
        <end position="82"/>
    </location>
</feature>
<evidence type="ECO:0000256" key="1">
    <source>
        <dbReference type="SAM" id="MobiDB-lite"/>
    </source>
</evidence>
<comment type="caution">
    <text evidence="3">The sequence shown here is derived from an EMBL/GenBank/DDBJ whole genome shotgun (WGS) entry which is preliminary data.</text>
</comment>
<dbReference type="EMBL" id="JANBUL010000148">
    <property type="protein sequence ID" value="KAJ2780153.1"/>
    <property type="molecule type" value="Genomic_DNA"/>
</dbReference>
<dbReference type="AlphaFoldDB" id="A0A9W8H867"/>
<protein>
    <recommendedName>
        <fullName evidence="2">C2H2-type domain-containing protein</fullName>
    </recommendedName>
</protein>
<dbReference type="Gene3D" id="3.30.160.60">
    <property type="entry name" value="Classic Zinc Finger"/>
    <property type="match status" value="1"/>
</dbReference>
<organism evidence="3 4">
    <name type="scientific">Coemansia javaensis</name>
    <dbReference type="NCBI Taxonomy" id="2761396"/>
    <lineage>
        <taxon>Eukaryota</taxon>
        <taxon>Fungi</taxon>
        <taxon>Fungi incertae sedis</taxon>
        <taxon>Zoopagomycota</taxon>
        <taxon>Kickxellomycotina</taxon>
        <taxon>Kickxellomycetes</taxon>
        <taxon>Kickxellales</taxon>
        <taxon>Kickxellaceae</taxon>
        <taxon>Coemansia</taxon>
    </lineage>
</organism>
<evidence type="ECO:0000259" key="2">
    <source>
        <dbReference type="PROSITE" id="PS00028"/>
    </source>
</evidence>
<feature type="region of interest" description="Disordered" evidence="1">
    <location>
        <begin position="1"/>
        <end position="34"/>
    </location>
</feature>
<proteinExistence type="predicted"/>